<feature type="compositionally biased region" description="Basic and acidic residues" evidence="3">
    <location>
        <begin position="266"/>
        <end position="280"/>
    </location>
</feature>
<dbReference type="Proteomes" id="UP001310890">
    <property type="component" value="Unassembled WGS sequence"/>
</dbReference>
<evidence type="ECO:0000256" key="1">
    <source>
        <dbReference type="ARBA" id="ARBA00022884"/>
    </source>
</evidence>
<organism evidence="5 6">
    <name type="scientific">Meristemomyces frigidus</name>
    <dbReference type="NCBI Taxonomy" id="1508187"/>
    <lineage>
        <taxon>Eukaryota</taxon>
        <taxon>Fungi</taxon>
        <taxon>Dikarya</taxon>
        <taxon>Ascomycota</taxon>
        <taxon>Pezizomycotina</taxon>
        <taxon>Dothideomycetes</taxon>
        <taxon>Dothideomycetidae</taxon>
        <taxon>Mycosphaerellales</taxon>
        <taxon>Teratosphaeriaceae</taxon>
        <taxon>Meristemomyces</taxon>
    </lineage>
</organism>
<evidence type="ECO:0000256" key="3">
    <source>
        <dbReference type="SAM" id="MobiDB-lite"/>
    </source>
</evidence>
<evidence type="ECO:0000313" key="5">
    <source>
        <dbReference type="EMBL" id="KAK5110961.1"/>
    </source>
</evidence>
<evidence type="ECO:0000256" key="2">
    <source>
        <dbReference type="PROSITE-ProRule" id="PRU00176"/>
    </source>
</evidence>
<sequence>MEELASSRIFIKGLPPTFTEADFRKHFARDGEITDAKIFQNRRIGYVGYRTPEDAQKAVKYFNRTFIRMSRINVEIARPPSQPAKVVTQAPTARRNVDEADESANALKRKRDSETKDEDDPKLKEFLEVFKSKDRKKAWESAGTEVPQAAVDPVVAEEWTGIEDGQSDDEYEVVPKRAKTATSAEGIVAEGTSPAGGQDQAADSGENNSDLVIQDAETSESAINDADWARSRTSRLLGLADDDEEAAQAGGYAITEYSDDEDDNVEDTRSKVSKRQKADIKAASSLPSPPSDKHHDETKDDSTDPTDIVPSSMRLFVRNLPYDLNREDLQAEFESYGDLEEVSDSFSLHPKGSVR</sequence>
<dbReference type="EMBL" id="JAVRRL010000044">
    <property type="protein sequence ID" value="KAK5110961.1"/>
    <property type="molecule type" value="Genomic_DNA"/>
</dbReference>
<gene>
    <name evidence="5" type="ORF">LTR62_005499</name>
</gene>
<dbReference type="Pfam" id="PF00076">
    <property type="entry name" value="RRM_1"/>
    <property type="match status" value="2"/>
</dbReference>
<accession>A0AAN7TDK2</accession>
<dbReference type="InterPro" id="IPR000504">
    <property type="entry name" value="RRM_dom"/>
</dbReference>
<feature type="region of interest" description="Disordered" evidence="3">
    <location>
        <begin position="82"/>
        <end position="120"/>
    </location>
</feature>
<reference evidence="5" key="1">
    <citation type="submission" date="2023-08" db="EMBL/GenBank/DDBJ databases">
        <title>Black Yeasts Isolated from many extreme environments.</title>
        <authorList>
            <person name="Coleine C."/>
            <person name="Stajich J.E."/>
            <person name="Selbmann L."/>
        </authorList>
    </citation>
    <scope>NUCLEOTIDE SEQUENCE</scope>
    <source>
        <strain evidence="5">CCFEE 5401</strain>
    </source>
</reference>
<dbReference type="PANTHER" id="PTHR48027">
    <property type="entry name" value="HETEROGENEOUS NUCLEAR RIBONUCLEOPROTEIN 87F-RELATED"/>
    <property type="match status" value="1"/>
</dbReference>
<dbReference type="CDD" id="cd12565">
    <property type="entry name" value="RRM1_MRD1"/>
    <property type="match status" value="1"/>
</dbReference>
<dbReference type="SMART" id="SM00360">
    <property type="entry name" value="RRM"/>
    <property type="match status" value="1"/>
</dbReference>
<feature type="compositionally biased region" description="Basic and acidic residues" evidence="3">
    <location>
        <begin position="291"/>
        <end position="302"/>
    </location>
</feature>
<dbReference type="PROSITE" id="PS50102">
    <property type="entry name" value="RRM"/>
    <property type="match status" value="1"/>
</dbReference>
<comment type="caution">
    <text evidence="5">The sequence shown here is derived from an EMBL/GenBank/DDBJ whole genome shotgun (WGS) entry which is preliminary data.</text>
</comment>
<dbReference type="SUPFAM" id="SSF54928">
    <property type="entry name" value="RNA-binding domain, RBD"/>
    <property type="match status" value="1"/>
</dbReference>
<dbReference type="InterPro" id="IPR052462">
    <property type="entry name" value="SLIRP/GR-RBP-like"/>
</dbReference>
<keyword evidence="1 2" id="KW-0694">RNA-binding</keyword>
<dbReference type="InterPro" id="IPR012677">
    <property type="entry name" value="Nucleotide-bd_a/b_plait_sf"/>
</dbReference>
<dbReference type="InterPro" id="IPR035979">
    <property type="entry name" value="RBD_domain_sf"/>
</dbReference>
<feature type="domain" description="RRM" evidence="4">
    <location>
        <begin position="7"/>
        <end position="79"/>
    </location>
</feature>
<dbReference type="GO" id="GO:0003723">
    <property type="term" value="F:RNA binding"/>
    <property type="evidence" value="ECO:0007669"/>
    <property type="project" value="UniProtKB-UniRule"/>
</dbReference>
<protein>
    <recommendedName>
        <fullName evidence="4">RRM domain-containing protein</fullName>
    </recommendedName>
</protein>
<evidence type="ECO:0000313" key="6">
    <source>
        <dbReference type="Proteomes" id="UP001310890"/>
    </source>
</evidence>
<proteinExistence type="predicted"/>
<feature type="compositionally biased region" description="Basic and acidic residues" evidence="3">
    <location>
        <begin position="111"/>
        <end position="120"/>
    </location>
</feature>
<feature type="region of interest" description="Disordered" evidence="3">
    <location>
        <begin position="139"/>
        <end position="311"/>
    </location>
</feature>
<dbReference type="Gene3D" id="3.30.70.330">
    <property type="match status" value="2"/>
</dbReference>
<name>A0AAN7TDK2_9PEZI</name>
<dbReference type="AlphaFoldDB" id="A0AAN7TDK2"/>
<evidence type="ECO:0000259" key="4">
    <source>
        <dbReference type="PROSITE" id="PS50102"/>
    </source>
</evidence>